<feature type="transmembrane region" description="Helical" evidence="2">
    <location>
        <begin position="273"/>
        <end position="292"/>
    </location>
</feature>
<feature type="transmembrane region" description="Helical" evidence="2">
    <location>
        <begin position="299"/>
        <end position="320"/>
    </location>
</feature>
<sequence length="387" mass="39583">MSGDRGGRPGAAGDGVTAAPAAASPTAEPGPTVLVAPVLVRDYRRLLRLFPYTYRRAHEAEMLGHLLDGARPGRSRPTRAERWDLLRAAAREWALAPLGSTPRQRRAATGLLFVLLPAVLVVMAVRVLAFAAAIVRAMLGPDGGAPLAATVPTAPMWALWIAAVALTLVGARRVGLVVAVLAAGAGVAALVGSVAAGSAYAAYLDAPWVVGLVAYAGVLAAGRTCRVGAEPVALRAATVWAMALVLGAFVAATSADAAHLGMPWWSGGALVSWTLQALAVPVVLLLGVALLWRRTRQAVPVLGGLAVAVLLSRSTFFWSGTVSIQTADLGNVVGLLAIAAAATLVLRWVVNRLDELSEARAAHGALLAATGGTPHPDAPHPGEPTAV</sequence>
<feature type="transmembrane region" description="Helical" evidence="2">
    <location>
        <begin position="176"/>
        <end position="200"/>
    </location>
</feature>
<keyword evidence="2" id="KW-0472">Membrane</keyword>
<feature type="transmembrane region" description="Helical" evidence="2">
    <location>
        <begin position="111"/>
        <end position="135"/>
    </location>
</feature>
<feature type="compositionally biased region" description="Low complexity" evidence="1">
    <location>
        <begin position="14"/>
        <end position="28"/>
    </location>
</feature>
<feature type="transmembrane region" description="Helical" evidence="2">
    <location>
        <begin position="206"/>
        <end position="225"/>
    </location>
</feature>
<feature type="region of interest" description="Disordered" evidence="1">
    <location>
        <begin position="1"/>
        <end position="28"/>
    </location>
</feature>
<gene>
    <name evidence="3" type="ORF">ABRQ22_14305</name>
</gene>
<feature type="transmembrane region" description="Helical" evidence="2">
    <location>
        <begin position="232"/>
        <end position="253"/>
    </location>
</feature>
<feature type="transmembrane region" description="Helical" evidence="2">
    <location>
        <begin position="147"/>
        <end position="169"/>
    </location>
</feature>
<organism evidence="3">
    <name type="scientific">Cellulosimicrobium sp. ES-005</name>
    <dbReference type="NCBI Taxonomy" id="3163031"/>
    <lineage>
        <taxon>Bacteria</taxon>
        <taxon>Bacillati</taxon>
        <taxon>Actinomycetota</taxon>
        <taxon>Actinomycetes</taxon>
        <taxon>Micrococcales</taxon>
        <taxon>Promicromonosporaceae</taxon>
        <taxon>Cellulosimicrobium</taxon>
    </lineage>
</organism>
<evidence type="ECO:0000256" key="2">
    <source>
        <dbReference type="SAM" id="Phobius"/>
    </source>
</evidence>
<keyword evidence="2" id="KW-1133">Transmembrane helix</keyword>
<name>A0AAU8FXQ6_9MICO</name>
<dbReference type="EMBL" id="CP159290">
    <property type="protein sequence ID" value="XCH28772.1"/>
    <property type="molecule type" value="Genomic_DNA"/>
</dbReference>
<dbReference type="RefSeq" id="WP_353707203.1">
    <property type="nucleotide sequence ID" value="NZ_CP159290.1"/>
</dbReference>
<dbReference type="AlphaFoldDB" id="A0AAU8FXQ6"/>
<evidence type="ECO:0000256" key="1">
    <source>
        <dbReference type="SAM" id="MobiDB-lite"/>
    </source>
</evidence>
<feature type="transmembrane region" description="Helical" evidence="2">
    <location>
        <begin position="332"/>
        <end position="350"/>
    </location>
</feature>
<evidence type="ECO:0000313" key="3">
    <source>
        <dbReference type="EMBL" id="XCH28772.1"/>
    </source>
</evidence>
<accession>A0AAU8FXQ6</accession>
<keyword evidence="2" id="KW-0812">Transmembrane</keyword>
<proteinExistence type="predicted"/>
<protein>
    <submittedName>
        <fullName evidence="3">Uncharacterized protein</fullName>
    </submittedName>
</protein>
<reference evidence="3" key="1">
    <citation type="submission" date="2024-06" db="EMBL/GenBank/DDBJ databases">
        <title>Complete genome sequence of the cellulolytic actinobacterium, Cellulosimicrobium ES-005.</title>
        <authorList>
            <person name="Matthews C.T."/>
            <person name="Underwood K.D."/>
            <person name="Ghanchi K.M."/>
            <person name="Fields S.D."/>
            <person name="Gardner S.G."/>
        </authorList>
    </citation>
    <scope>NUCLEOTIDE SEQUENCE</scope>
    <source>
        <strain evidence="3">ES-005</strain>
    </source>
</reference>